<dbReference type="AlphaFoldDB" id="A0A6N7IUV1"/>
<proteinExistence type="predicted"/>
<evidence type="ECO:0000313" key="1">
    <source>
        <dbReference type="EMBL" id="MQL53323.1"/>
    </source>
</evidence>
<gene>
    <name evidence="1" type="ORF">GFC01_13865</name>
</gene>
<name>A0A6N7IUV1_9FIRM</name>
<dbReference type="Proteomes" id="UP000441717">
    <property type="component" value="Unassembled WGS sequence"/>
</dbReference>
<sequence length="156" mass="18446">MRKEYSNEWLVMARQQGPGCIEREFLNVLGNMVGPGRYRHVRLAPNHWLEVIQVKHKWEGIKNYKEYPGEVSNAVQKDMSGQKKSRKFRLLLRRSKRCSAEGHVSHILLTRLSRRPDGWSKTGADQMARLRDMEGQLNKHKRNIPSPKRPWRRNSY</sequence>
<protein>
    <submittedName>
        <fullName evidence="1">Uncharacterized protein</fullName>
    </submittedName>
</protein>
<accession>A0A6N7IUV1</accession>
<evidence type="ECO:0000313" key="2">
    <source>
        <dbReference type="Proteomes" id="UP000441717"/>
    </source>
</evidence>
<comment type="caution">
    <text evidence="1">The sequence shown here is derived from an EMBL/GenBank/DDBJ whole genome shotgun (WGS) entry which is preliminary data.</text>
</comment>
<organism evidence="1 2">
    <name type="scientific">Desulfofundulus thermobenzoicus</name>
    <dbReference type="NCBI Taxonomy" id="29376"/>
    <lineage>
        <taxon>Bacteria</taxon>
        <taxon>Bacillati</taxon>
        <taxon>Bacillota</taxon>
        <taxon>Clostridia</taxon>
        <taxon>Eubacteriales</taxon>
        <taxon>Peptococcaceae</taxon>
        <taxon>Desulfofundulus</taxon>
    </lineage>
</organism>
<dbReference type="EMBL" id="WHYR01000045">
    <property type="protein sequence ID" value="MQL53323.1"/>
    <property type="molecule type" value="Genomic_DNA"/>
</dbReference>
<reference evidence="1 2" key="1">
    <citation type="submission" date="2019-10" db="EMBL/GenBank/DDBJ databases">
        <title>Comparative genomics of sulfur disproportionating microorganisms.</title>
        <authorList>
            <person name="Ward L.M."/>
            <person name="Bertran E."/>
            <person name="Johnston D."/>
        </authorList>
    </citation>
    <scope>NUCLEOTIDE SEQUENCE [LARGE SCALE GENOMIC DNA]</scope>
    <source>
        <strain evidence="1 2">DSM 14055</strain>
    </source>
</reference>
<keyword evidence="2" id="KW-1185">Reference proteome</keyword>